<dbReference type="EMBL" id="FRAW01000019">
    <property type="protein sequence ID" value="SHK82977.1"/>
    <property type="molecule type" value="Genomic_DNA"/>
</dbReference>
<dbReference type="GO" id="GO:0042597">
    <property type="term" value="C:periplasmic space"/>
    <property type="evidence" value="ECO:0007669"/>
    <property type="project" value="UniProtKB-SubCell"/>
</dbReference>
<comment type="similarity">
    <text evidence="2">Belongs to the bacterial solute-binding protein SsuA/TauA family.</text>
</comment>
<dbReference type="RefSeq" id="WP_073304855.1">
    <property type="nucleotide sequence ID" value="NZ_FRAW01000019.1"/>
</dbReference>
<gene>
    <name evidence="6" type="ORF">SAMN05720469_11945</name>
</gene>
<evidence type="ECO:0000313" key="7">
    <source>
        <dbReference type="Proteomes" id="UP000184275"/>
    </source>
</evidence>
<evidence type="ECO:0000256" key="4">
    <source>
        <dbReference type="SAM" id="SignalP"/>
    </source>
</evidence>
<feature type="signal peptide" evidence="4">
    <location>
        <begin position="1"/>
        <end position="20"/>
    </location>
</feature>
<proteinExistence type="inferred from homology"/>
<dbReference type="Proteomes" id="UP000184275">
    <property type="component" value="Unassembled WGS sequence"/>
</dbReference>
<dbReference type="Gene3D" id="3.40.190.10">
    <property type="entry name" value="Periplasmic binding protein-like II"/>
    <property type="match status" value="2"/>
</dbReference>
<protein>
    <submittedName>
        <fullName evidence="6">NitT/TauT family transport system substrate-binding protein</fullName>
    </submittedName>
</protein>
<accession>A0A1M6VN33</accession>
<dbReference type="SMART" id="SM00062">
    <property type="entry name" value="PBPb"/>
    <property type="match status" value="1"/>
</dbReference>
<comment type="subcellular location">
    <subcellularLocation>
        <location evidence="1">Periplasm</location>
    </subcellularLocation>
</comment>
<evidence type="ECO:0000256" key="1">
    <source>
        <dbReference type="ARBA" id="ARBA00004418"/>
    </source>
</evidence>
<feature type="chain" id="PRO_5013065160" evidence="4">
    <location>
        <begin position="21"/>
        <end position="327"/>
    </location>
</feature>
<evidence type="ECO:0000256" key="3">
    <source>
        <dbReference type="ARBA" id="ARBA00022729"/>
    </source>
</evidence>
<reference evidence="7" key="1">
    <citation type="submission" date="2016-11" db="EMBL/GenBank/DDBJ databases">
        <authorList>
            <person name="Varghese N."/>
            <person name="Submissions S."/>
        </authorList>
    </citation>
    <scope>NUCLEOTIDE SEQUENCE [LARGE SCALE GENOMIC DNA]</scope>
    <source>
        <strain evidence="7">UWOS</strain>
    </source>
</reference>
<feature type="domain" description="Solute-binding protein family 3/N-terminal" evidence="5">
    <location>
        <begin position="24"/>
        <end position="238"/>
    </location>
</feature>
<dbReference type="PANTHER" id="PTHR30024:SF47">
    <property type="entry name" value="TAURINE-BINDING PERIPLASMIC PROTEIN"/>
    <property type="match status" value="1"/>
</dbReference>
<name>A0A1M6VN33_9BACT</name>
<dbReference type="PANTHER" id="PTHR30024">
    <property type="entry name" value="ALIPHATIC SULFONATES-BINDING PROTEIN-RELATED"/>
    <property type="match status" value="1"/>
</dbReference>
<sequence length="327" mass="36094">MKIPKILLAAAMGLAATLYAEKPVLKIAYSDWPGWTAWEIADKKGFFKKHDVNVKLEWFEYGPSMDAFAAKKVDAVGVANGDAMVLNATGARNVTILINDYSNGNDKIVGAPGISSIKDLKGKKVGVEIGCLSHALLINALLKNGLKESDVTLVNMPTHQALQTLESGEVSAVVAWVPHSVNALEKVTGSKELYTSADEPGIIYDVLAVSQESLMKYKDEWMKVVAAWDDVVAYMNDPKNKKEMVKILADRVGVPESQYAKFIGGTRFLRLNESIKFFNKKDSSYGSIYGSSKRVDEFFVKNKVYDKHVDVNRYINPSFTEKLVNGK</sequence>
<organism evidence="6 7">
    <name type="scientific">Fibrobacter intestinalis</name>
    <dbReference type="NCBI Taxonomy" id="28122"/>
    <lineage>
        <taxon>Bacteria</taxon>
        <taxon>Pseudomonadati</taxon>
        <taxon>Fibrobacterota</taxon>
        <taxon>Fibrobacteria</taxon>
        <taxon>Fibrobacterales</taxon>
        <taxon>Fibrobacteraceae</taxon>
        <taxon>Fibrobacter</taxon>
    </lineage>
</organism>
<dbReference type="InterPro" id="IPR001638">
    <property type="entry name" value="Solute-binding_3/MltF_N"/>
</dbReference>
<keyword evidence="3 4" id="KW-0732">Signal</keyword>
<dbReference type="CDD" id="cd13563">
    <property type="entry name" value="PBP2_SsuA_like_6"/>
    <property type="match status" value="1"/>
</dbReference>
<dbReference type="Pfam" id="PF13379">
    <property type="entry name" value="NMT1_2"/>
    <property type="match status" value="1"/>
</dbReference>
<evidence type="ECO:0000259" key="5">
    <source>
        <dbReference type="SMART" id="SM00062"/>
    </source>
</evidence>
<evidence type="ECO:0000256" key="2">
    <source>
        <dbReference type="ARBA" id="ARBA00010742"/>
    </source>
</evidence>
<keyword evidence="7" id="KW-1185">Reference proteome</keyword>
<evidence type="ECO:0000313" key="6">
    <source>
        <dbReference type="EMBL" id="SHK82977.1"/>
    </source>
</evidence>
<dbReference type="SUPFAM" id="SSF53850">
    <property type="entry name" value="Periplasmic binding protein-like II"/>
    <property type="match status" value="1"/>
</dbReference>
<dbReference type="AlphaFoldDB" id="A0A1M6VN33"/>